<protein>
    <recommendedName>
        <fullName evidence="2">UPF0145 protein HLPCO_000095</fullName>
    </recommendedName>
</protein>
<keyword evidence="4" id="KW-1185">Reference proteome</keyword>
<dbReference type="Proteomes" id="UP000005707">
    <property type="component" value="Unassembled WGS sequence"/>
</dbReference>
<accession>U2FR22</accession>
<dbReference type="Gene3D" id="3.30.110.70">
    <property type="entry name" value="Hypothetical protein apc22750. Chain B"/>
    <property type="match status" value="1"/>
</dbReference>
<gene>
    <name evidence="3" type="ORF">HLPCO_000095</name>
</gene>
<dbReference type="PANTHER" id="PTHR34068:SF2">
    <property type="entry name" value="UPF0145 PROTEIN SCO3412"/>
    <property type="match status" value="1"/>
</dbReference>
<evidence type="ECO:0000256" key="2">
    <source>
        <dbReference type="HAMAP-Rule" id="MF_00338"/>
    </source>
</evidence>
<dbReference type="InterPro" id="IPR035439">
    <property type="entry name" value="UPF0145_dom_sf"/>
</dbReference>
<evidence type="ECO:0000256" key="1">
    <source>
        <dbReference type="ARBA" id="ARBA00010751"/>
    </source>
</evidence>
<reference evidence="3 4" key="2">
    <citation type="journal article" date="2013" name="PLoS ONE">
        <title>INDIGO - INtegrated Data Warehouse of MIcrobial GenOmes with Examples from the Red Sea Extremophiles.</title>
        <authorList>
            <person name="Alam I."/>
            <person name="Antunes A."/>
            <person name="Kamau A.A."/>
            <person name="Ba Alawi W."/>
            <person name="Kalkatawi M."/>
            <person name="Stingl U."/>
            <person name="Bajic V.B."/>
        </authorList>
    </citation>
    <scope>NUCLEOTIDE SEQUENCE [LARGE SCALE GENOMIC DNA]</scope>
    <source>
        <strain evidence="3 4">SSD-17B</strain>
    </source>
</reference>
<dbReference type="STRING" id="1033810.HLPCO_000095"/>
<evidence type="ECO:0000313" key="3">
    <source>
        <dbReference type="EMBL" id="ERJ13444.1"/>
    </source>
</evidence>
<dbReference type="RefSeq" id="WP_008826449.1">
    <property type="nucleotide sequence ID" value="NZ_AFNU02000001.1"/>
</dbReference>
<organism evidence="3 4">
    <name type="scientific">Haloplasma contractile SSD-17B</name>
    <dbReference type="NCBI Taxonomy" id="1033810"/>
    <lineage>
        <taxon>Bacteria</taxon>
        <taxon>Bacillati</taxon>
        <taxon>Mycoplasmatota</taxon>
        <taxon>Mollicutes</taxon>
        <taxon>Haloplasmatales</taxon>
        <taxon>Haloplasmataceae</taxon>
        <taxon>Haloplasma</taxon>
    </lineage>
</organism>
<dbReference type="InParanoid" id="U2FR22"/>
<dbReference type="Pfam" id="PF01906">
    <property type="entry name" value="YbjQ_1"/>
    <property type="match status" value="1"/>
</dbReference>
<comment type="caution">
    <text evidence="3">The sequence shown here is derived from an EMBL/GenBank/DDBJ whole genome shotgun (WGS) entry which is preliminary data.</text>
</comment>
<dbReference type="HAMAP" id="MF_00338">
    <property type="entry name" value="UPF0145"/>
    <property type="match status" value="1"/>
</dbReference>
<dbReference type="SUPFAM" id="SSF117782">
    <property type="entry name" value="YbjQ-like"/>
    <property type="match status" value="1"/>
</dbReference>
<reference evidence="3 4" key="1">
    <citation type="journal article" date="2011" name="J. Bacteriol.">
        <title>Genome sequence of Haloplasma contractile, an unusual contractile bacterium from a deep-sea anoxic brine lake.</title>
        <authorList>
            <person name="Antunes A."/>
            <person name="Alam I."/>
            <person name="El Dorry H."/>
            <person name="Siam R."/>
            <person name="Robertson A."/>
            <person name="Bajic V.B."/>
            <person name="Stingl U."/>
        </authorList>
    </citation>
    <scope>NUCLEOTIDE SEQUENCE [LARGE SCALE GENOMIC DNA]</scope>
    <source>
        <strain evidence="3 4">SSD-17B</strain>
    </source>
</reference>
<dbReference type="InterPro" id="IPR002765">
    <property type="entry name" value="UPF0145_YbjQ-like"/>
</dbReference>
<sequence length="119" mass="13133">MKICTTNDFPGKKVLEYKGFVKGSTVRAKHFGKDILAGFKQLVGGEIKEYSKMMDESRKIAISRMVEDAKTQGANAIIGFRLESSTVMQGASEIIAYGTAVIIEENEPLKEEKLVNEEA</sequence>
<dbReference type="AlphaFoldDB" id="U2FR22"/>
<dbReference type="eggNOG" id="COG0393">
    <property type="taxonomic scope" value="Bacteria"/>
</dbReference>
<dbReference type="PANTHER" id="PTHR34068">
    <property type="entry name" value="UPF0145 PROTEIN YBJQ"/>
    <property type="match status" value="1"/>
</dbReference>
<comment type="similarity">
    <text evidence="1 2">Belongs to the UPF0145 family.</text>
</comment>
<evidence type="ECO:0000313" key="4">
    <source>
        <dbReference type="Proteomes" id="UP000005707"/>
    </source>
</evidence>
<name>U2FR22_9MOLU</name>
<dbReference type="EMBL" id="AFNU02000001">
    <property type="protein sequence ID" value="ERJ13444.1"/>
    <property type="molecule type" value="Genomic_DNA"/>
</dbReference>
<proteinExistence type="inferred from homology"/>
<dbReference type="OrthoDB" id="9796448at2"/>